<dbReference type="EMBL" id="JN995236">
    <property type="protein sequence ID" value="AEW67921.1"/>
    <property type="molecule type" value="Genomic_DNA"/>
</dbReference>
<proteinExistence type="predicted"/>
<feature type="non-terminal residue" evidence="2">
    <location>
        <position position="176"/>
    </location>
</feature>
<protein>
    <submittedName>
        <fullName evidence="2">Luciferase</fullName>
    </submittedName>
</protein>
<evidence type="ECO:0000313" key="2">
    <source>
        <dbReference type="EMBL" id="AEW67921.1"/>
    </source>
</evidence>
<feature type="region of interest" description="Disordered" evidence="1">
    <location>
        <begin position="105"/>
        <end position="147"/>
    </location>
</feature>
<sequence>TRCRGSWRICWRSRKLTGRWRTTTSRIHASSSPRSRSRSARALIMPIKPSNFHVARYHGLLDARTPIMCPRRIRSLGVGLPSLAVRLPSSRRPSSRGCLGLRNPKRSCPTLTTRRPVACTSGSASSETSAPSTPPSPNTHAPSAPGGLAITSMSPSCPAATCSACGCSLRSTGRLA</sequence>
<accession>G9K348</accession>
<dbReference type="AlphaFoldDB" id="G9K348"/>
<feature type="compositionally biased region" description="Low complexity" evidence="1">
    <location>
        <begin position="120"/>
        <end position="131"/>
    </location>
</feature>
<organism evidence="2">
    <name type="scientific">Gonyaulax spinifera</name>
    <dbReference type="NCBI Taxonomy" id="66791"/>
    <lineage>
        <taxon>Eukaryota</taxon>
        <taxon>Sar</taxon>
        <taxon>Alveolata</taxon>
        <taxon>Dinophyceae</taxon>
        <taxon>Gonyaulacales</taxon>
        <taxon>Gonyaulacaceae</taxon>
        <taxon>Gonyaulax</taxon>
    </lineage>
</organism>
<evidence type="ECO:0000256" key="1">
    <source>
        <dbReference type="SAM" id="MobiDB-lite"/>
    </source>
</evidence>
<feature type="non-terminal residue" evidence="2">
    <location>
        <position position="1"/>
    </location>
</feature>
<reference evidence="2" key="1">
    <citation type="submission" date="2011-11" db="EMBL/GenBank/DDBJ databases">
        <title>Distribution and genetic diversity of the luciferase gene within marine dinoflagellates.</title>
        <authorList>
            <person name="Valiadi M."/>
            <person name="Iglesias-Rodriguez M.D."/>
            <person name="Amorim A."/>
        </authorList>
    </citation>
    <scope>NUCLEOTIDE SEQUENCE</scope>
    <source>
        <strain evidence="2">CCMP409</strain>
    </source>
</reference>
<name>G9K348_9DINO</name>